<evidence type="ECO:0000313" key="2">
    <source>
        <dbReference type="EMBL" id="KAG2459137.1"/>
    </source>
</evidence>
<organism evidence="2 3">
    <name type="scientific">Polypterus senegalus</name>
    <name type="common">Senegal bichir</name>
    <dbReference type="NCBI Taxonomy" id="55291"/>
    <lineage>
        <taxon>Eukaryota</taxon>
        <taxon>Metazoa</taxon>
        <taxon>Chordata</taxon>
        <taxon>Craniata</taxon>
        <taxon>Vertebrata</taxon>
        <taxon>Euteleostomi</taxon>
        <taxon>Actinopterygii</taxon>
        <taxon>Polypteriformes</taxon>
        <taxon>Polypteridae</taxon>
        <taxon>Polypterus</taxon>
    </lineage>
</organism>
<dbReference type="PANTHER" id="PTHR31742:SF1">
    <property type="entry name" value="RPA-INTERACTING PROTEIN"/>
    <property type="match status" value="1"/>
</dbReference>
<protein>
    <submittedName>
        <fullName evidence="2">RIPA protein</fullName>
    </submittedName>
</protein>
<gene>
    <name evidence="2" type="primary">Rpaina</name>
    <name evidence="2" type="ORF">GTO96_0019495</name>
</gene>
<dbReference type="Proteomes" id="UP000886611">
    <property type="component" value="Unassembled WGS sequence"/>
</dbReference>
<dbReference type="GO" id="GO:0006606">
    <property type="term" value="P:protein import into nucleus"/>
    <property type="evidence" value="ECO:0007669"/>
    <property type="project" value="TreeGrafter"/>
</dbReference>
<dbReference type="GO" id="GO:0016605">
    <property type="term" value="C:PML body"/>
    <property type="evidence" value="ECO:0007669"/>
    <property type="project" value="TreeGrafter"/>
</dbReference>
<dbReference type="Pfam" id="PF14767">
    <property type="entry name" value="RPA_interact_M"/>
    <property type="match status" value="1"/>
</dbReference>
<evidence type="ECO:0000313" key="3">
    <source>
        <dbReference type="Proteomes" id="UP000886611"/>
    </source>
</evidence>
<dbReference type="InterPro" id="IPR028156">
    <property type="entry name" value="RIP"/>
</dbReference>
<dbReference type="EMBL" id="JAATIS010005477">
    <property type="protein sequence ID" value="KAG2459137.1"/>
    <property type="molecule type" value="Genomic_DNA"/>
</dbReference>
<proteinExistence type="predicted"/>
<dbReference type="AlphaFoldDB" id="A0A8X7X2I2"/>
<evidence type="ECO:0000259" key="1">
    <source>
        <dbReference type="Pfam" id="PF14767"/>
    </source>
</evidence>
<sequence>MEVEWSELKANGNRLPSLWQKDSFSDVLTVMKEDDELSVLEEIQKELISQEQAIIEEYERSVFYEEQCLNAMVEGIDSSDSLICPLCSK</sequence>
<reference evidence="2 3" key="1">
    <citation type="journal article" date="2021" name="Cell">
        <title>Tracing the genetic footprints of vertebrate landing in non-teleost ray-finned fishes.</title>
        <authorList>
            <person name="Bi X."/>
            <person name="Wang K."/>
            <person name="Yang L."/>
            <person name="Pan H."/>
            <person name="Jiang H."/>
            <person name="Wei Q."/>
            <person name="Fang M."/>
            <person name="Yu H."/>
            <person name="Zhu C."/>
            <person name="Cai Y."/>
            <person name="He Y."/>
            <person name="Gan X."/>
            <person name="Zeng H."/>
            <person name="Yu D."/>
            <person name="Zhu Y."/>
            <person name="Jiang H."/>
            <person name="Qiu Q."/>
            <person name="Yang H."/>
            <person name="Zhang Y.E."/>
            <person name="Wang W."/>
            <person name="Zhu M."/>
            <person name="He S."/>
            <person name="Zhang G."/>
        </authorList>
    </citation>
    <scope>NUCLEOTIDE SEQUENCE [LARGE SCALE GENOMIC DNA]</scope>
    <source>
        <strain evidence="2">Bchr_013</strain>
    </source>
</reference>
<feature type="non-terminal residue" evidence="2">
    <location>
        <position position="89"/>
    </location>
</feature>
<keyword evidence="3" id="KW-1185">Reference proteome</keyword>
<comment type="caution">
    <text evidence="2">The sequence shown here is derived from an EMBL/GenBank/DDBJ whole genome shotgun (WGS) entry which is preliminary data.</text>
</comment>
<feature type="domain" description="RPA-interacting protein central" evidence="1">
    <location>
        <begin position="1"/>
        <end position="73"/>
    </location>
</feature>
<name>A0A8X7X2I2_POLSE</name>
<feature type="non-terminal residue" evidence="2">
    <location>
        <position position="1"/>
    </location>
</feature>
<dbReference type="InterPro" id="IPR028155">
    <property type="entry name" value="RPA_interact_central"/>
</dbReference>
<dbReference type="PANTHER" id="PTHR31742">
    <property type="entry name" value="RPA-INTERACTING PROTEIN RPAIN"/>
    <property type="match status" value="1"/>
</dbReference>
<accession>A0A8X7X2I2</accession>